<organism evidence="2 5">
    <name type="scientific">Teichococcus wenyumeiae</name>
    <dbReference type="NCBI Taxonomy" id="2478470"/>
    <lineage>
        <taxon>Bacteria</taxon>
        <taxon>Pseudomonadati</taxon>
        <taxon>Pseudomonadota</taxon>
        <taxon>Alphaproteobacteria</taxon>
        <taxon>Acetobacterales</taxon>
        <taxon>Roseomonadaceae</taxon>
        <taxon>Roseomonas</taxon>
    </lineage>
</organism>
<sequence>MGLVVHAPFSWLRNSRGVLAGSIVYAVSYKPCPETSAMSGLSAHDEYQFHDRREAGHRWLWLVLRGLGVAFWGLVTFGLTFVELVAEVVAPLLLMLGGLWWALGQVVAALPIPPEIQPMVQSFPKQLVASGYVLTPSGLIVQGLWLLAVVAACRTLNGIIAKQT</sequence>
<evidence type="ECO:0000256" key="1">
    <source>
        <dbReference type="SAM" id="Phobius"/>
    </source>
</evidence>
<feature type="transmembrane region" description="Helical" evidence="1">
    <location>
        <begin position="88"/>
        <end position="110"/>
    </location>
</feature>
<dbReference type="Proteomes" id="UP000278036">
    <property type="component" value="Unassembled WGS sequence"/>
</dbReference>
<dbReference type="InParanoid" id="A0A3A9JBN7"/>
<reference evidence="2 5" key="1">
    <citation type="submission" date="2018-09" db="EMBL/GenBank/DDBJ databases">
        <title>Roseomonas sp. nov., isolated from feces of Tibetan antelopes in the Qinghai-Tibet plateau, China.</title>
        <authorList>
            <person name="Tian Z."/>
        </authorList>
    </citation>
    <scope>NUCLEOTIDE SEQUENCE [LARGE SCALE GENOMIC DNA]</scope>
    <source>
        <strain evidence="3 4">Z23</strain>
        <strain evidence="2 5">Z24</strain>
    </source>
</reference>
<accession>A0A3A9JBN7</accession>
<keyword evidence="1" id="KW-0472">Membrane</keyword>
<keyword evidence="1" id="KW-1133">Transmembrane helix</keyword>
<gene>
    <name evidence="2" type="ORF">D6Z83_21520</name>
    <name evidence="3" type="ORF">EBE87_04440</name>
</gene>
<proteinExistence type="predicted"/>
<keyword evidence="1" id="KW-0812">Transmembrane</keyword>
<evidence type="ECO:0000313" key="2">
    <source>
        <dbReference type="EMBL" id="RKK02103.1"/>
    </source>
</evidence>
<evidence type="ECO:0000313" key="5">
    <source>
        <dbReference type="Proteomes" id="UP000278036"/>
    </source>
</evidence>
<dbReference type="EMBL" id="RFLX01000002">
    <property type="protein sequence ID" value="RMI26524.1"/>
    <property type="molecule type" value="Genomic_DNA"/>
</dbReference>
<evidence type="ECO:0000313" key="3">
    <source>
        <dbReference type="EMBL" id="RMI26524.1"/>
    </source>
</evidence>
<dbReference type="AlphaFoldDB" id="A0A3A9JBN7"/>
<keyword evidence="4" id="KW-1185">Reference proteome</keyword>
<protein>
    <submittedName>
        <fullName evidence="2">Uncharacterized protein</fullName>
    </submittedName>
</protein>
<feature type="transmembrane region" description="Helical" evidence="1">
    <location>
        <begin position="59"/>
        <end position="82"/>
    </location>
</feature>
<feature type="transmembrane region" description="Helical" evidence="1">
    <location>
        <begin position="131"/>
        <end position="152"/>
    </location>
</feature>
<name>A0A3A9JBN7_9PROT</name>
<evidence type="ECO:0000313" key="4">
    <source>
        <dbReference type="Proteomes" id="UP000274097"/>
    </source>
</evidence>
<dbReference type="EMBL" id="RAQU01000184">
    <property type="protein sequence ID" value="RKK02103.1"/>
    <property type="molecule type" value="Genomic_DNA"/>
</dbReference>
<dbReference type="Proteomes" id="UP000274097">
    <property type="component" value="Unassembled WGS sequence"/>
</dbReference>
<comment type="caution">
    <text evidence="2">The sequence shown here is derived from an EMBL/GenBank/DDBJ whole genome shotgun (WGS) entry which is preliminary data.</text>
</comment>